<proteinExistence type="predicted"/>
<dbReference type="AlphaFoldDB" id="A0A5E4AGM1"/>
<sequence length="82" mass="8629">TDCSGSVPGCFLEPALIGASTERGAAEFRLLEPPWPRAGEPAEAASWSLLLSEHTPSSERPSSGSRNCPRKLLLGPDPAEGR</sequence>
<protein>
    <submittedName>
        <fullName evidence="2">Uncharacterized protein</fullName>
    </submittedName>
</protein>
<name>A0A5E4AGM1_MARMO</name>
<comment type="caution">
    <text evidence="2">The sequence shown here is derived from an EMBL/GenBank/DDBJ whole genome shotgun (WGS) entry which is preliminary data.</text>
</comment>
<evidence type="ECO:0000313" key="3">
    <source>
        <dbReference type="Proteomes" id="UP000335636"/>
    </source>
</evidence>
<dbReference type="Proteomes" id="UP000335636">
    <property type="component" value="Unassembled WGS sequence"/>
</dbReference>
<reference evidence="2" key="1">
    <citation type="submission" date="2019-04" db="EMBL/GenBank/DDBJ databases">
        <authorList>
            <person name="Alioto T."/>
            <person name="Alioto T."/>
        </authorList>
    </citation>
    <scope>NUCLEOTIDE SEQUENCE [LARGE SCALE GENOMIC DNA]</scope>
</reference>
<feature type="non-terminal residue" evidence="2">
    <location>
        <position position="82"/>
    </location>
</feature>
<feature type="region of interest" description="Disordered" evidence="1">
    <location>
        <begin position="51"/>
        <end position="82"/>
    </location>
</feature>
<keyword evidence="3" id="KW-1185">Reference proteome</keyword>
<feature type="non-terminal residue" evidence="2">
    <location>
        <position position="1"/>
    </location>
</feature>
<feature type="compositionally biased region" description="Polar residues" evidence="1">
    <location>
        <begin position="54"/>
        <end position="66"/>
    </location>
</feature>
<organism evidence="2 3">
    <name type="scientific">Marmota monax</name>
    <name type="common">Woodchuck</name>
    <dbReference type="NCBI Taxonomy" id="9995"/>
    <lineage>
        <taxon>Eukaryota</taxon>
        <taxon>Metazoa</taxon>
        <taxon>Chordata</taxon>
        <taxon>Craniata</taxon>
        <taxon>Vertebrata</taxon>
        <taxon>Euteleostomi</taxon>
        <taxon>Mammalia</taxon>
        <taxon>Eutheria</taxon>
        <taxon>Euarchontoglires</taxon>
        <taxon>Glires</taxon>
        <taxon>Rodentia</taxon>
        <taxon>Sciuromorpha</taxon>
        <taxon>Sciuridae</taxon>
        <taxon>Xerinae</taxon>
        <taxon>Marmotini</taxon>
        <taxon>Marmota</taxon>
    </lineage>
</organism>
<evidence type="ECO:0000313" key="2">
    <source>
        <dbReference type="EMBL" id="VTJ55672.1"/>
    </source>
</evidence>
<accession>A0A5E4AGM1</accession>
<evidence type="ECO:0000256" key="1">
    <source>
        <dbReference type="SAM" id="MobiDB-lite"/>
    </source>
</evidence>
<dbReference type="EMBL" id="CABDUW010000055">
    <property type="protein sequence ID" value="VTJ55672.1"/>
    <property type="molecule type" value="Genomic_DNA"/>
</dbReference>
<gene>
    <name evidence="2" type="ORF">MONAX_5E029601</name>
</gene>